<comment type="caution">
    <text evidence="1">The sequence shown here is derived from an EMBL/GenBank/DDBJ whole genome shotgun (WGS) entry which is preliminary data.</text>
</comment>
<dbReference type="EMBL" id="SGIM01000004">
    <property type="protein sequence ID" value="RZF53645.1"/>
    <property type="molecule type" value="Genomic_DNA"/>
</dbReference>
<reference evidence="1 2" key="1">
    <citation type="submission" date="2019-02" db="EMBL/GenBank/DDBJ databases">
        <title>The draft genome of Acinetobacter halotolerans strain JCM 31009.</title>
        <authorList>
            <person name="Qin J."/>
            <person name="Feng Y."/>
            <person name="Nemec A."/>
            <person name="Zong Z."/>
        </authorList>
    </citation>
    <scope>NUCLEOTIDE SEQUENCE [LARGE SCALE GENOMIC DNA]</scope>
    <source>
        <strain evidence="1 2">JCM 31009</strain>
    </source>
</reference>
<proteinExistence type="predicted"/>
<gene>
    <name evidence="1" type="ORF">EXE30_06630</name>
</gene>
<organism evidence="1 2">
    <name type="scientific">Acinetobacter halotolerans</name>
    <dbReference type="NCBI Taxonomy" id="1752076"/>
    <lineage>
        <taxon>Bacteria</taxon>
        <taxon>Pseudomonadati</taxon>
        <taxon>Pseudomonadota</taxon>
        <taxon>Gammaproteobacteria</taxon>
        <taxon>Moraxellales</taxon>
        <taxon>Moraxellaceae</taxon>
        <taxon>Acinetobacter</taxon>
    </lineage>
</organism>
<sequence length="119" mass="13903">MMQLIIHSISSDYFDLKSWIPSNLDEVFVNLVIEIGCNLEEGVNLFYVDMASPEGLRKAKGNMDILALNRTILISNYSYEIMYDAICKVVESCTDKNWSLSCSKLQRYFDWEYEDYELE</sequence>
<evidence type="ECO:0000313" key="1">
    <source>
        <dbReference type="EMBL" id="RZF53645.1"/>
    </source>
</evidence>
<protein>
    <submittedName>
        <fullName evidence="1">Uncharacterized protein</fullName>
    </submittedName>
</protein>
<dbReference type="Proteomes" id="UP000292110">
    <property type="component" value="Unassembled WGS sequence"/>
</dbReference>
<evidence type="ECO:0000313" key="2">
    <source>
        <dbReference type="Proteomes" id="UP000292110"/>
    </source>
</evidence>
<accession>A0A4Q6XA19</accession>
<dbReference type="InterPro" id="IPR028964">
    <property type="entry name" value="Imm8"/>
</dbReference>
<name>A0A4Q6XA19_9GAMM</name>
<keyword evidence="2" id="KW-1185">Reference proteome</keyword>
<dbReference type="RefSeq" id="WP_130161717.1">
    <property type="nucleotide sequence ID" value="NZ_SGIM01000004.1"/>
</dbReference>
<dbReference type="AlphaFoldDB" id="A0A4Q6XA19"/>
<dbReference type="Pfam" id="PF15586">
    <property type="entry name" value="Imm8"/>
    <property type="match status" value="1"/>
</dbReference>